<organism evidence="2 3">
    <name type="scientific">Venturia nashicola</name>
    <dbReference type="NCBI Taxonomy" id="86259"/>
    <lineage>
        <taxon>Eukaryota</taxon>
        <taxon>Fungi</taxon>
        <taxon>Dikarya</taxon>
        <taxon>Ascomycota</taxon>
        <taxon>Pezizomycotina</taxon>
        <taxon>Dothideomycetes</taxon>
        <taxon>Pleosporomycetidae</taxon>
        <taxon>Venturiales</taxon>
        <taxon>Venturiaceae</taxon>
        <taxon>Venturia</taxon>
    </lineage>
</organism>
<name>A0A4Z1NEP4_9PEZI</name>
<evidence type="ECO:0000256" key="1">
    <source>
        <dbReference type="SAM" id="Coils"/>
    </source>
</evidence>
<reference evidence="2 3" key="1">
    <citation type="submission" date="2019-04" db="EMBL/GenBank/DDBJ databases">
        <title>High contiguity whole genome sequence and gene annotation resource for two Venturia nashicola isolates.</title>
        <authorList>
            <person name="Prokchorchik M."/>
            <person name="Won K."/>
            <person name="Lee Y."/>
            <person name="Choi E.D."/>
            <person name="Segonzac C."/>
            <person name="Sohn K.H."/>
        </authorList>
    </citation>
    <scope>NUCLEOTIDE SEQUENCE [LARGE SCALE GENOMIC DNA]</scope>
    <source>
        <strain evidence="2 3">PRI2</strain>
    </source>
</reference>
<feature type="coiled-coil region" evidence="1">
    <location>
        <begin position="256"/>
        <end position="290"/>
    </location>
</feature>
<protein>
    <submittedName>
        <fullName evidence="2">Uncharacterized protein</fullName>
    </submittedName>
</protein>
<sequence length="372" mass="43158">MNPRVSVEEGKFGPSRQDLEIDYSVTAAPRDSERNRIRILWDESRNPAEDEPFMSRRQSWTAYETEKAMLYSSKYAIKALGKKEQRVELGAGERVHSGFSDTIIAVRSLRARASTPGSSDSASMAVNISSEERASDKFSDQGEDLIDMDHGGASDDIIIWVCQKLHKDGTRDYPEVRIQHVYKDLPKPRLLRSPSCPALGNGHSELDYFDLGDQLDSISQCSCCDSLFNFSSATDGESSSIHSSLTEASTTLLESFFETLSHLERLEERCQRLEEQCQRCEARVRWEMEKAKITNRVRLEREWMCGNMGTERLKSRLQRYECKWRDREAAWKERRRAWRNRRREGKWGPLWSWVDDKIAWVDDKFCVYRILK</sequence>
<keyword evidence="1" id="KW-0175">Coiled coil</keyword>
<accession>A0A4Z1NEP4</accession>
<dbReference type="EMBL" id="SNSC02000032">
    <property type="protein sequence ID" value="TID12848.1"/>
    <property type="molecule type" value="Genomic_DNA"/>
</dbReference>
<dbReference type="AlphaFoldDB" id="A0A4Z1NEP4"/>
<evidence type="ECO:0000313" key="2">
    <source>
        <dbReference type="EMBL" id="TID12848.1"/>
    </source>
</evidence>
<keyword evidence="3" id="KW-1185">Reference proteome</keyword>
<dbReference type="Proteomes" id="UP000298493">
    <property type="component" value="Unassembled WGS sequence"/>
</dbReference>
<proteinExistence type="predicted"/>
<gene>
    <name evidence="2" type="ORF">E6O75_ATG10201</name>
</gene>
<comment type="caution">
    <text evidence="2">The sequence shown here is derived from an EMBL/GenBank/DDBJ whole genome shotgun (WGS) entry which is preliminary data.</text>
</comment>
<evidence type="ECO:0000313" key="3">
    <source>
        <dbReference type="Proteomes" id="UP000298493"/>
    </source>
</evidence>